<dbReference type="AlphaFoldDB" id="A0A543I5Y8"/>
<dbReference type="RefSeq" id="WP_141916002.1">
    <property type="nucleotide sequence ID" value="NZ_BAAAYS010000024.1"/>
</dbReference>
<dbReference type="Proteomes" id="UP000318331">
    <property type="component" value="Unassembled WGS sequence"/>
</dbReference>
<name>A0A543I5Y8_9MICO</name>
<evidence type="ECO:0000313" key="2">
    <source>
        <dbReference type="Proteomes" id="UP000318331"/>
    </source>
</evidence>
<keyword evidence="2" id="KW-1185">Reference proteome</keyword>
<comment type="caution">
    <text evidence="1">The sequence shown here is derived from an EMBL/GenBank/DDBJ whole genome shotgun (WGS) entry which is preliminary data.</text>
</comment>
<evidence type="ECO:0008006" key="3">
    <source>
        <dbReference type="Google" id="ProtNLM"/>
    </source>
</evidence>
<proteinExistence type="predicted"/>
<organism evidence="1 2">
    <name type="scientific">Klugiella xanthotipulae</name>
    <dbReference type="NCBI Taxonomy" id="244735"/>
    <lineage>
        <taxon>Bacteria</taxon>
        <taxon>Bacillati</taxon>
        <taxon>Actinomycetota</taxon>
        <taxon>Actinomycetes</taxon>
        <taxon>Micrococcales</taxon>
        <taxon>Microbacteriaceae</taxon>
        <taxon>Klugiella</taxon>
    </lineage>
</organism>
<dbReference type="EMBL" id="VFPN01000001">
    <property type="protein sequence ID" value="TQM65984.1"/>
    <property type="molecule type" value="Genomic_DNA"/>
</dbReference>
<protein>
    <recommendedName>
        <fullName evidence="3">Immunity protein 52 domain-containing protein</fullName>
    </recommendedName>
</protein>
<reference evidence="1 2" key="1">
    <citation type="submission" date="2019-06" db="EMBL/GenBank/DDBJ databases">
        <title>Sequencing the genomes of 1000 actinobacteria strains.</title>
        <authorList>
            <person name="Klenk H.-P."/>
        </authorList>
    </citation>
    <scope>NUCLEOTIDE SEQUENCE [LARGE SCALE GENOMIC DNA]</scope>
    <source>
        <strain evidence="1 2">DSM 18031</strain>
    </source>
</reference>
<sequence>MNTQHEYFLHGFWGGRPVTVDDTVARIKASFEVLKSLGEPLSGPWKVDYTNPIDVSNEDAIRTHVLASPVLDDVGEPVEGGGYIPSFELGNFQVPNSIVNDLGQFNVSVSPYASTVASRIVLSFEGDGFTVPAREHAEVLVRSFARIWQPEHLAFTDHPLLDLRHERISRTRTSGLPSWGYVSWVSDRVSRQLETVDGATTAPYGTGTLVTTDTWDAKQAADVWRDLLDSKRLRAIPELQEHPPTFP</sequence>
<accession>A0A543I5Y8</accession>
<dbReference type="OrthoDB" id="5129904at2"/>
<gene>
    <name evidence="1" type="ORF">FB466_0804</name>
</gene>
<evidence type="ECO:0000313" key="1">
    <source>
        <dbReference type="EMBL" id="TQM65984.1"/>
    </source>
</evidence>